<dbReference type="PANTHER" id="PTHR36834">
    <property type="entry name" value="MEMBRANE PROTEIN-RELATED"/>
    <property type="match status" value="1"/>
</dbReference>
<evidence type="ECO:0000256" key="1">
    <source>
        <dbReference type="SAM" id="Phobius"/>
    </source>
</evidence>
<dbReference type="PANTHER" id="PTHR36834:SF1">
    <property type="entry name" value="INTEGRAL MEMBRANE PROTEIN"/>
    <property type="match status" value="1"/>
</dbReference>
<dbReference type="KEGG" id="cmiu:B1H56_12220"/>
<keyword evidence="1" id="KW-1133">Transmembrane helix</keyword>
<feature type="transmembrane region" description="Helical" evidence="1">
    <location>
        <begin position="47"/>
        <end position="69"/>
    </location>
</feature>
<keyword evidence="1" id="KW-0812">Transmembrane</keyword>
<organism evidence="3 4">
    <name type="scientific">Christensenella minuta</name>
    <dbReference type="NCBI Taxonomy" id="626937"/>
    <lineage>
        <taxon>Bacteria</taxon>
        <taxon>Bacillati</taxon>
        <taxon>Bacillota</taxon>
        <taxon>Clostridia</taxon>
        <taxon>Christensenellales</taxon>
        <taxon>Christensenellaceae</taxon>
        <taxon>Christensenella</taxon>
    </lineage>
</organism>
<dbReference type="InterPro" id="IPR006976">
    <property type="entry name" value="VanZ-like"/>
</dbReference>
<keyword evidence="1" id="KW-0472">Membrane</keyword>
<feature type="domain" description="VanZ-like" evidence="2">
    <location>
        <begin position="52"/>
        <end position="171"/>
    </location>
</feature>
<reference evidence="3 4" key="1">
    <citation type="submission" date="2016-02" db="EMBL/GenBank/DDBJ databases">
        <authorList>
            <person name="Wen L."/>
            <person name="He K."/>
            <person name="Yang H."/>
        </authorList>
    </citation>
    <scope>NUCLEOTIDE SEQUENCE [LARGE SCALE GENOMIC DNA]</scope>
    <source>
        <strain evidence="3 4">DSM 22607</strain>
    </source>
</reference>
<name>A0A136Q545_9FIRM</name>
<feature type="transmembrane region" description="Helical" evidence="1">
    <location>
        <begin position="186"/>
        <end position="205"/>
    </location>
</feature>
<evidence type="ECO:0000313" key="4">
    <source>
        <dbReference type="Proteomes" id="UP000070366"/>
    </source>
</evidence>
<dbReference type="STRING" id="626937.HMPREF3293_01381"/>
<dbReference type="Proteomes" id="UP000070366">
    <property type="component" value="Unassembled WGS sequence"/>
</dbReference>
<accession>A0A136Q545</accession>
<protein>
    <submittedName>
        <fullName evidence="3">VanZ-like protein</fullName>
    </submittedName>
</protein>
<feature type="transmembrane region" description="Helical" evidence="1">
    <location>
        <begin position="12"/>
        <end position="35"/>
    </location>
</feature>
<gene>
    <name evidence="3" type="ORF">HMPREF3293_01381</name>
</gene>
<dbReference type="OrthoDB" id="9805025at2"/>
<dbReference type="RefSeq" id="WP_066520948.1">
    <property type="nucleotide sequence ID" value="NZ_CABMOF010000004.1"/>
</dbReference>
<comment type="caution">
    <text evidence="3">The sequence shown here is derived from an EMBL/GenBank/DDBJ whole genome shotgun (WGS) entry which is preliminary data.</text>
</comment>
<keyword evidence="4" id="KW-1185">Reference proteome</keyword>
<feature type="transmembrane region" description="Helical" evidence="1">
    <location>
        <begin position="93"/>
        <end position="115"/>
    </location>
</feature>
<dbReference type="InterPro" id="IPR053150">
    <property type="entry name" value="Teicoplanin_resist-assoc"/>
</dbReference>
<feature type="transmembrane region" description="Helical" evidence="1">
    <location>
        <begin position="122"/>
        <end position="142"/>
    </location>
</feature>
<evidence type="ECO:0000259" key="2">
    <source>
        <dbReference type="Pfam" id="PF04892"/>
    </source>
</evidence>
<dbReference type="AlphaFoldDB" id="A0A136Q545"/>
<evidence type="ECO:0000313" key="3">
    <source>
        <dbReference type="EMBL" id="KXK65777.1"/>
    </source>
</evidence>
<dbReference type="EMBL" id="LSZW01000056">
    <property type="protein sequence ID" value="KXK65777.1"/>
    <property type="molecule type" value="Genomic_DNA"/>
</dbReference>
<dbReference type="Pfam" id="PF04892">
    <property type="entry name" value="VanZ"/>
    <property type="match status" value="1"/>
</dbReference>
<proteinExistence type="predicted"/>
<feature type="transmembrane region" description="Helical" evidence="1">
    <location>
        <begin position="154"/>
        <end position="174"/>
    </location>
</feature>
<sequence>MYFGDMGSNIHTMFWTGLFGLLAAAPVYAVIWLFTRRRFPAGAGIHVLRYLFLTYLICVGMMTLVPSGFDAAGGANLVPFSSIADALLSTSEVALQLLFLNILMFVPMGVFLPWVFPKLDRLYKAVLIFLGATLLIELLQAVLPGGRAFDIDDILLNAFGGAIGYSLFALVSMLAGKKEALLREKIACAAVLALLPAVALGFTAAENGREFKYGFSYTLMVPEEAQFTGQEEVPRTAMTYVRAVSQEGIMAGLAEKLSIAGQPREDGGHLILEAEGGESLTVFPDGGWMLHLRDPDGFPPDEPDEALAADAAKFLQEHGFWQEAFGPADINDTFGVDFDGTERVNGKQAVFRAPENDPALWGGIDILFDDDGIYEVYSGLYQYAPYREAELMPPGEALAEIMKTHRCYVAVEFGTVTSHPQKAVLDRAELVYDWGMSAAGQNLPVWKLSGTFYDHGRQAQGYIMAPAIRG</sequence>